<dbReference type="InterPro" id="IPR051045">
    <property type="entry name" value="TonB-dependent_transducer"/>
</dbReference>
<reference evidence="12 15" key="2">
    <citation type="submission" date="2019-12" db="EMBL/GenBank/DDBJ databases">
        <title>Draft genome sequence of Labilibaculum sp. strain 44 isolated from deep waters of Black Sea.</title>
        <authorList>
            <person name="Yadav S."/>
            <person name="Villanueva L."/>
        </authorList>
    </citation>
    <scope>NUCLEOTIDE SEQUENCE [LARGE SCALE GENOMIC DNA]</scope>
    <source>
        <strain evidence="12 15">44</strain>
    </source>
</reference>
<evidence type="ECO:0000256" key="8">
    <source>
        <dbReference type="ARBA" id="ARBA00022989"/>
    </source>
</evidence>
<evidence type="ECO:0000313" key="12">
    <source>
        <dbReference type="EMBL" id="MUP39743.1"/>
    </source>
</evidence>
<dbReference type="Gene3D" id="3.30.1150.10">
    <property type="match status" value="3"/>
</dbReference>
<feature type="transmembrane region" description="Helical" evidence="10">
    <location>
        <begin position="7"/>
        <end position="25"/>
    </location>
</feature>
<dbReference type="Pfam" id="PF13715">
    <property type="entry name" value="CarbopepD_reg_2"/>
    <property type="match status" value="1"/>
</dbReference>
<reference evidence="13 14" key="1">
    <citation type="submission" date="2019-11" db="EMBL/GenBank/DDBJ databases">
        <title>Draft genome sequence of Labilibaculum sp. strain SYP isolated from Black Sea.</title>
        <authorList>
            <person name="Yadav S."/>
            <person name="Villanueva L."/>
        </authorList>
    </citation>
    <scope>NUCLEOTIDE SEQUENCE [LARGE SCALE GENOMIC DNA]</scope>
    <source>
        <strain evidence="13 14">44</strain>
    </source>
</reference>
<dbReference type="CDD" id="cd07341">
    <property type="entry name" value="M56_BlaR1_MecR1_like"/>
    <property type="match status" value="1"/>
</dbReference>
<dbReference type="EMBL" id="QTZN02000059">
    <property type="protein sequence ID" value="MVB08948.1"/>
    <property type="molecule type" value="Genomic_DNA"/>
</dbReference>
<dbReference type="AlphaFoldDB" id="A0A7M4DAR4"/>
<dbReference type="InterPro" id="IPR008969">
    <property type="entry name" value="CarboxyPept-like_regulatory"/>
</dbReference>
<dbReference type="InterPro" id="IPR008756">
    <property type="entry name" value="Peptidase_M56"/>
</dbReference>
<feature type="domain" description="TonB C-terminal" evidence="11">
    <location>
        <begin position="416"/>
        <end position="512"/>
    </location>
</feature>
<name>A0A7M4DAR4_9BACT</name>
<feature type="transmembrane region" description="Helical" evidence="10">
    <location>
        <begin position="94"/>
        <end position="112"/>
    </location>
</feature>
<dbReference type="RefSeq" id="WP_156197121.1">
    <property type="nucleotide sequence ID" value="NZ_QTZN02000059.1"/>
</dbReference>
<evidence type="ECO:0000256" key="7">
    <source>
        <dbReference type="ARBA" id="ARBA00022927"/>
    </source>
</evidence>
<keyword evidence="9 10" id="KW-0472">Membrane</keyword>
<feature type="domain" description="TonB C-terminal" evidence="11">
    <location>
        <begin position="544"/>
        <end position="640"/>
    </location>
</feature>
<dbReference type="GO" id="GO:0015031">
    <property type="term" value="P:protein transport"/>
    <property type="evidence" value="ECO:0007669"/>
    <property type="project" value="UniProtKB-KW"/>
</dbReference>
<dbReference type="Pfam" id="PF03544">
    <property type="entry name" value="TonB_C"/>
    <property type="match status" value="3"/>
</dbReference>
<protein>
    <submittedName>
        <fullName evidence="12">TonB family protein</fullName>
    </submittedName>
</protein>
<sequence length="767" mass="86089">MGSITDYLLQSSTVLILFYLIYILILRNERFFAEIRFYLLGSAFLALILPLLKFSYSITVESEFVNNAMGDVFAETITGEAIMPVKSLISKEEILLLIYLVVCTILFVRSVLKVLQIRQLIKAGEYQIVDEQKVILLDQSIPAFTFFGYIVMNREEFSDKSLNNIFAHEKVHAQQKHWIDLLFVEVLTIVLWFNPFVWLYQVAVKQTHELLADDGVIARGFNIGQYQAILMNQIMGTEVLGLANNFNYSITKKRMIMMSKEKSPLNRRYKLLIVIPVVCAVLLFNLQIVEVQAQEKKIEKVVNVTTVSGQIFNIANEPIPGVAVLVKNSNAGTISDKDGKFTILASLDAKLAFLGVDLEKFVIPVDSIIKHGDKTESGYFTKINMRTTSLLDQNEEITYKGDPIFVIVQEMPEFPGGELECRKFLARNVKYPNDAHENGVEGRVHVTFIINKSGAVDNVHIAKSVAPSLDAEAVRVIKSMPKWKPGKQRGEAVNVSYTVPINFALQNDKAVIVIEEPEKEKMDKQKYKGEDVYVIVEKMPQYPGGGEALQKHIAASVKYPQDARQKGISGRVFVTFIVSKEGDVVQARVVRGVDPSLDAEALRVMNSIPKWTPGYEKGKAVHVSYTVPINFSLEDDKKKEVEQNRKTNLDSKIGSKKEEFIYNDEPVFVIVEEMPEYPGGALKLKEFFAGEVSKLDTNYIIGKRCFITFLVTKEGLVANAHVVRGTGDKDVDAKALEIVNSSPKWKPGKQKGQAVNVSYTVPINFGA</sequence>
<keyword evidence="8 10" id="KW-1133">Transmembrane helix</keyword>
<evidence type="ECO:0000256" key="1">
    <source>
        <dbReference type="ARBA" id="ARBA00004383"/>
    </source>
</evidence>
<feature type="transmembrane region" description="Helical" evidence="10">
    <location>
        <begin position="37"/>
        <end position="56"/>
    </location>
</feature>
<evidence type="ECO:0000256" key="4">
    <source>
        <dbReference type="ARBA" id="ARBA00022475"/>
    </source>
</evidence>
<dbReference type="EMBL" id="WOTW01000059">
    <property type="protein sequence ID" value="MUP39743.1"/>
    <property type="molecule type" value="Genomic_DNA"/>
</dbReference>
<keyword evidence="5" id="KW-0997">Cell inner membrane</keyword>
<evidence type="ECO:0000256" key="2">
    <source>
        <dbReference type="ARBA" id="ARBA00006555"/>
    </source>
</evidence>
<feature type="transmembrane region" description="Helical" evidence="10">
    <location>
        <begin position="269"/>
        <end position="289"/>
    </location>
</feature>
<evidence type="ECO:0000313" key="15">
    <source>
        <dbReference type="Proteomes" id="UP000462449"/>
    </source>
</evidence>
<keyword evidence="3" id="KW-0813">Transport</keyword>
<evidence type="ECO:0000256" key="5">
    <source>
        <dbReference type="ARBA" id="ARBA00022519"/>
    </source>
</evidence>
<dbReference type="SUPFAM" id="SSF49464">
    <property type="entry name" value="Carboxypeptidase regulatory domain-like"/>
    <property type="match status" value="1"/>
</dbReference>
<evidence type="ECO:0000256" key="10">
    <source>
        <dbReference type="SAM" id="Phobius"/>
    </source>
</evidence>
<comment type="subcellular location">
    <subcellularLocation>
        <location evidence="1">Cell inner membrane</location>
        <topology evidence="1">Single-pass membrane protein</topology>
        <orientation evidence="1">Periplasmic side</orientation>
    </subcellularLocation>
</comment>
<evidence type="ECO:0000256" key="9">
    <source>
        <dbReference type="ARBA" id="ARBA00023136"/>
    </source>
</evidence>
<gene>
    <name evidence="13" type="ORF">DWB62_018170</name>
    <name evidence="12" type="ORF">GNY23_18170</name>
</gene>
<evidence type="ECO:0000259" key="11">
    <source>
        <dbReference type="PROSITE" id="PS52015"/>
    </source>
</evidence>
<dbReference type="InterPro" id="IPR037682">
    <property type="entry name" value="TonB_C"/>
</dbReference>
<evidence type="ECO:0000256" key="3">
    <source>
        <dbReference type="ARBA" id="ARBA00022448"/>
    </source>
</evidence>
<keyword evidence="4" id="KW-1003">Cell membrane</keyword>
<dbReference type="FunFam" id="3.30.1150.10:FF:000002">
    <property type="entry name" value="Energy transducer TonB"/>
    <property type="match status" value="2"/>
</dbReference>
<dbReference type="GO" id="GO:0098797">
    <property type="term" value="C:plasma membrane protein complex"/>
    <property type="evidence" value="ECO:0007669"/>
    <property type="project" value="TreeGrafter"/>
</dbReference>
<dbReference type="PANTHER" id="PTHR33446:SF2">
    <property type="entry name" value="PROTEIN TONB"/>
    <property type="match status" value="1"/>
</dbReference>
<dbReference type="NCBIfam" id="TIGR01352">
    <property type="entry name" value="tonB_Cterm"/>
    <property type="match status" value="3"/>
</dbReference>
<dbReference type="SUPFAM" id="SSF74653">
    <property type="entry name" value="TolA/TonB C-terminal domain"/>
    <property type="match status" value="3"/>
</dbReference>
<dbReference type="OrthoDB" id="9814002at2"/>
<dbReference type="GO" id="GO:0031992">
    <property type="term" value="F:energy transducer activity"/>
    <property type="evidence" value="ECO:0007669"/>
    <property type="project" value="TreeGrafter"/>
</dbReference>
<evidence type="ECO:0000256" key="6">
    <source>
        <dbReference type="ARBA" id="ARBA00022692"/>
    </source>
</evidence>
<keyword evidence="14" id="KW-1185">Reference proteome</keyword>
<dbReference type="Proteomes" id="UP000462449">
    <property type="component" value="Unassembled WGS sequence"/>
</dbReference>
<dbReference type="Proteomes" id="UP000285951">
    <property type="component" value="Unassembled WGS sequence"/>
</dbReference>
<dbReference type="Pfam" id="PF05569">
    <property type="entry name" value="Peptidase_M56"/>
    <property type="match status" value="1"/>
</dbReference>
<dbReference type="InterPro" id="IPR006260">
    <property type="entry name" value="TonB/TolA_C"/>
</dbReference>
<proteinExistence type="inferred from homology"/>
<feature type="transmembrane region" description="Helical" evidence="10">
    <location>
        <begin position="229"/>
        <end position="248"/>
    </location>
</feature>
<dbReference type="PROSITE" id="PS52015">
    <property type="entry name" value="TONB_CTD"/>
    <property type="match status" value="2"/>
</dbReference>
<keyword evidence="6 10" id="KW-0812">Transmembrane</keyword>
<keyword evidence="7" id="KW-0653">Protein transport</keyword>
<dbReference type="PANTHER" id="PTHR33446">
    <property type="entry name" value="PROTEIN TONB-RELATED"/>
    <property type="match status" value="1"/>
</dbReference>
<dbReference type="GO" id="GO:0055085">
    <property type="term" value="P:transmembrane transport"/>
    <property type="evidence" value="ECO:0007669"/>
    <property type="project" value="InterPro"/>
</dbReference>
<comment type="similarity">
    <text evidence="2">Belongs to the TonB family.</text>
</comment>
<organism evidence="12 15">
    <name type="scientific">Labilibaculum euxinus</name>
    <dbReference type="NCBI Taxonomy" id="2686357"/>
    <lineage>
        <taxon>Bacteria</taxon>
        <taxon>Pseudomonadati</taxon>
        <taxon>Bacteroidota</taxon>
        <taxon>Bacteroidia</taxon>
        <taxon>Marinilabiliales</taxon>
        <taxon>Marinifilaceae</taxon>
        <taxon>Labilibaculum</taxon>
    </lineage>
</organism>
<evidence type="ECO:0000313" key="14">
    <source>
        <dbReference type="Proteomes" id="UP000285951"/>
    </source>
</evidence>
<comment type="caution">
    <text evidence="12">The sequence shown here is derived from an EMBL/GenBank/DDBJ whole genome shotgun (WGS) entry which is preliminary data.</text>
</comment>
<feature type="transmembrane region" description="Helical" evidence="10">
    <location>
        <begin position="178"/>
        <end position="200"/>
    </location>
</feature>
<evidence type="ECO:0000313" key="13">
    <source>
        <dbReference type="EMBL" id="MVB08948.1"/>
    </source>
</evidence>
<accession>A0A7M4DAR4</accession>